<name>A0AAE3E5G0_9FIRM</name>
<dbReference type="SUPFAM" id="SSF53335">
    <property type="entry name" value="S-adenosyl-L-methionine-dependent methyltransferases"/>
    <property type="match status" value="1"/>
</dbReference>
<dbReference type="Gene3D" id="3.40.50.720">
    <property type="entry name" value="NAD(P)-binding Rossmann-like Domain"/>
    <property type="match status" value="1"/>
</dbReference>
<evidence type="ECO:0000259" key="1">
    <source>
        <dbReference type="Pfam" id="PF08484"/>
    </source>
</evidence>
<keyword evidence="3" id="KW-1185">Reference proteome</keyword>
<proteinExistence type="predicted"/>
<dbReference type="RefSeq" id="WP_308732234.1">
    <property type="nucleotide sequence ID" value="NZ_JAJEQN010000040.1"/>
</dbReference>
<dbReference type="InterPro" id="IPR013691">
    <property type="entry name" value="MeTrfase_14"/>
</dbReference>
<comment type="caution">
    <text evidence="2">The sequence shown here is derived from an EMBL/GenBank/DDBJ whole genome shotgun (WGS) entry which is preliminary data.</text>
</comment>
<accession>A0AAE3E5G0</accession>
<dbReference type="InterPro" id="IPR038576">
    <property type="entry name" value="Methyltransf_Zn-bd_dom_put_sf"/>
</dbReference>
<dbReference type="EMBL" id="JAJEQN010000040">
    <property type="protein sequence ID" value="MCC2222573.1"/>
    <property type="molecule type" value="Genomic_DNA"/>
</dbReference>
<evidence type="ECO:0000313" key="3">
    <source>
        <dbReference type="Proteomes" id="UP001198200"/>
    </source>
</evidence>
<reference evidence="2 3" key="1">
    <citation type="submission" date="2021-10" db="EMBL/GenBank/DDBJ databases">
        <title>Anaerobic single-cell dispensing facilitates the cultivation of human gut bacteria.</title>
        <authorList>
            <person name="Afrizal A."/>
        </authorList>
    </citation>
    <scope>NUCLEOTIDE SEQUENCE [LARGE SCALE GENOMIC DNA]</scope>
    <source>
        <strain evidence="2 3">CLA-AA-H224</strain>
    </source>
</reference>
<dbReference type="CDD" id="cd02440">
    <property type="entry name" value="AdoMet_MTases"/>
    <property type="match status" value="1"/>
</dbReference>
<organism evidence="2 3">
    <name type="scientific">Anthropogastromicrobium aceti</name>
    <dbReference type="NCBI Taxonomy" id="2981768"/>
    <lineage>
        <taxon>Bacteria</taxon>
        <taxon>Bacillati</taxon>
        <taxon>Bacillota</taxon>
        <taxon>Clostridia</taxon>
        <taxon>Lachnospirales</taxon>
        <taxon>Lachnospiraceae</taxon>
        <taxon>Anthropogastromicrobium</taxon>
    </lineage>
</organism>
<dbReference type="Proteomes" id="UP001198200">
    <property type="component" value="Unassembled WGS sequence"/>
</dbReference>
<dbReference type="Pfam" id="PF13489">
    <property type="entry name" value="Methyltransf_23"/>
    <property type="match status" value="1"/>
</dbReference>
<dbReference type="InterPro" id="IPR029063">
    <property type="entry name" value="SAM-dependent_MTases_sf"/>
</dbReference>
<dbReference type="Gene3D" id="3.40.50.150">
    <property type="entry name" value="Vaccinia Virus protein VP39"/>
    <property type="match status" value="1"/>
</dbReference>
<keyword evidence="2" id="KW-0808">Transferase</keyword>
<dbReference type="PANTHER" id="PTHR43861:SF6">
    <property type="entry name" value="METHYLTRANSFERASE TYPE 11"/>
    <property type="match status" value="1"/>
</dbReference>
<dbReference type="GO" id="GO:0008168">
    <property type="term" value="F:methyltransferase activity"/>
    <property type="evidence" value="ECO:0007669"/>
    <property type="project" value="UniProtKB-KW"/>
</dbReference>
<keyword evidence="2" id="KW-0489">Methyltransferase</keyword>
<dbReference type="PANTHER" id="PTHR43861">
    <property type="entry name" value="TRANS-ACONITATE 2-METHYLTRANSFERASE-RELATED"/>
    <property type="match status" value="1"/>
</dbReference>
<dbReference type="Pfam" id="PF08484">
    <property type="entry name" value="Methyltransf_14"/>
    <property type="match status" value="1"/>
</dbReference>
<dbReference type="GO" id="GO:0032259">
    <property type="term" value="P:methylation"/>
    <property type="evidence" value="ECO:0007669"/>
    <property type="project" value="UniProtKB-KW"/>
</dbReference>
<protein>
    <submittedName>
        <fullName evidence="2">Class I SAM-dependent methyltransferase</fullName>
    </submittedName>
</protein>
<evidence type="ECO:0000313" key="2">
    <source>
        <dbReference type="EMBL" id="MCC2222573.1"/>
    </source>
</evidence>
<sequence length="388" mass="43611">MGNCISCKESLTNTEIIAFDNMPAVAQHMPDKEQVKNDRGIHLPLCQCKKCGLIQFDCEPVEYYRDVIRAGGYSTTMVELRRRQYQEFIKCYQLEGKKIIEAGCGRGEFLRVLKEFPVKGYGIEHDPSLAEIAKESGLLVSCDFTETIDQKLPNGPFDAFLSFNFLEHQPSPDVMLTCLYNNLTDDGVGLITVPSFEYITDHNTYYELIHDHLAYYTFDSLTYLLNQNGFIVESKEMINRDTLSVMVKKTKTPISQVSSWKDFTKEITALGDSLASIREQMKALSESLTGKNLAIWGASHQGFTLAATTCLGEKAEYIIDSAPFKHGKYAPASHLIIVSPDEALKNVPDAILIAAPGYTDEISNVIRVRFPKTVRIFAIRSNKIEEIL</sequence>
<dbReference type="AlphaFoldDB" id="A0AAE3E5G0"/>
<gene>
    <name evidence="2" type="ORF">LKD48_13195</name>
</gene>
<dbReference type="Gene3D" id="6.20.50.110">
    <property type="entry name" value="Methyltransferase, zinc-binding domain"/>
    <property type="match status" value="1"/>
</dbReference>
<feature type="domain" description="C-methyltransferase" evidence="1">
    <location>
        <begin position="246"/>
        <end position="364"/>
    </location>
</feature>